<dbReference type="PATRIC" id="fig|1150600.3.peg.42"/>
<dbReference type="eggNOG" id="COG2355">
    <property type="taxonomic scope" value="Bacteria"/>
</dbReference>
<dbReference type="AlphaFoldDB" id="R9GZ62"/>
<dbReference type="PROSITE" id="PS51365">
    <property type="entry name" value="RENAL_DIPEPTIDASE_2"/>
    <property type="match status" value="1"/>
</dbReference>
<dbReference type="Pfam" id="PF01244">
    <property type="entry name" value="Peptidase_M19"/>
    <property type="match status" value="1"/>
</dbReference>
<dbReference type="PANTHER" id="PTHR10443:SF12">
    <property type="entry name" value="DIPEPTIDASE"/>
    <property type="match status" value="1"/>
</dbReference>
<protein>
    <submittedName>
        <fullName evidence="1">Membrane dipeptidase</fullName>
        <ecNumber evidence="1">3.4.13.19</ecNumber>
    </submittedName>
</protein>
<sequence>MDAHLDLAMNALEWNRDLKQPVSKIRERENGLTDKLDRAKGLVSLPELRKGNIGLVVATQIARVVDQHSSLPGWNSPEQAWAQSQGQLAWYKAMEDQNEMILITDMLSLKNHIALWENANIAAEDKPVGYILSLEGADSLIDLSYLEKAYVNGLRALGPAHYGPGRYANGTGMTGPLKSLGIQLLKEMDHLNMILDVTHLTDEAFWQALSVFKGTIWASHHNCRSLVDHQRQLNDDQIKALIERGAVIGGSLDVWMLTNNWKRGVSDPIKNGVPLESIIDHFDHICQIAGNSDHVAIGSDLDGMYGKEQAPYDLETIADVQSLNKLLAIRGYQSDDIQKILHGNWLRIISNNWHKN</sequence>
<keyword evidence="2" id="KW-1185">Reference proteome</keyword>
<proteinExistence type="predicted"/>
<keyword evidence="1" id="KW-0645">Protease</keyword>
<dbReference type="InterPro" id="IPR008257">
    <property type="entry name" value="Pept_M19"/>
</dbReference>
<organism evidence="1 2">
    <name type="scientific">Arcticibacter svalbardensis MN12-7</name>
    <dbReference type="NCBI Taxonomy" id="1150600"/>
    <lineage>
        <taxon>Bacteria</taxon>
        <taxon>Pseudomonadati</taxon>
        <taxon>Bacteroidota</taxon>
        <taxon>Sphingobacteriia</taxon>
        <taxon>Sphingobacteriales</taxon>
        <taxon>Sphingobacteriaceae</taxon>
        <taxon>Arcticibacter</taxon>
    </lineage>
</organism>
<evidence type="ECO:0000313" key="2">
    <source>
        <dbReference type="Proteomes" id="UP000014174"/>
    </source>
</evidence>
<dbReference type="GO" id="GO:0070573">
    <property type="term" value="F:metallodipeptidase activity"/>
    <property type="evidence" value="ECO:0007669"/>
    <property type="project" value="InterPro"/>
</dbReference>
<dbReference type="PANTHER" id="PTHR10443">
    <property type="entry name" value="MICROSOMAL DIPEPTIDASE"/>
    <property type="match status" value="1"/>
</dbReference>
<gene>
    <name evidence="1" type="ORF">ADIARSV_0043</name>
</gene>
<dbReference type="EMBL" id="AQPN01000001">
    <property type="protein sequence ID" value="EOR96780.1"/>
    <property type="molecule type" value="Genomic_DNA"/>
</dbReference>
<dbReference type="EC" id="3.4.13.19" evidence="1"/>
<dbReference type="SUPFAM" id="SSF51556">
    <property type="entry name" value="Metallo-dependent hydrolases"/>
    <property type="match status" value="1"/>
</dbReference>
<dbReference type="GO" id="GO:0006508">
    <property type="term" value="P:proteolysis"/>
    <property type="evidence" value="ECO:0007669"/>
    <property type="project" value="InterPro"/>
</dbReference>
<accession>R9GZ62</accession>
<reference evidence="1 2" key="1">
    <citation type="journal article" date="2013" name="Genome Announc.">
        <title>Draft Genome Sequence of Arcticibacter svalbardensis Strain MN12-7T, a Member of the Family Sphingobacteriaceae Isolated from an Arctic Soil Sample.</title>
        <authorList>
            <person name="Shivaji S."/>
            <person name="Ara S."/>
            <person name="Prasad S."/>
            <person name="Manasa B.P."/>
            <person name="Begum Z."/>
            <person name="Singh A."/>
            <person name="Kumar Pinnaka A."/>
        </authorList>
    </citation>
    <scope>NUCLEOTIDE SEQUENCE [LARGE SCALE GENOMIC DNA]</scope>
    <source>
        <strain evidence="1 2">MN12-7</strain>
    </source>
</reference>
<dbReference type="Proteomes" id="UP000014174">
    <property type="component" value="Unassembled WGS sequence"/>
</dbReference>
<dbReference type="STRING" id="1150600.ADIARSV_0043"/>
<keyword evidence="1" id="KW-0224">Dipeptidase</keyword>
<dbReference type="InterPro" id="IPR032466">
    <property type="entry name" value="Metal_Hydrolase"/>
</dbReference>
<name>R9GZ62_9SPHI</name>
<evidence type="ECO:0000313" key="1">
    <source>
        <dbReference type="EMBL" id="EOR96780.1"/>
    </source>
</evidence>
<keyword evidence="1" id="KW-0378">Hydrolase</keyword>
<comment type="caution">
    <text evidence="1">The sequence shown here is derived from an EMBL/GenBank/DDBJ whole genome shotgun (WGS) entry which is preliminary data.</text>
</comment>
<dbReference type="Gene3D" id="3.20.20.140">
    <property type="entry name" value="Metal-dependent hydrolases"/>
    <property type="match status" value="1"/>
</dbReference>